<dbReference type="InterPro" id="IPR042509">
    <property type="entry name" value="ZCCHC3"/>
</dbReference>
<dbReference type="InterPro" id="IPR057811">
    <property type="entry name" value="RBD_ZCCHC3_2nd"/>
</dbReference>
<dbReference type="Bgee" id="ENSAMXG00000040095">
    <property type="expression patterns" value="Expressed in testis"/>
</dbReference>
<protein>
    <recommendedName>
        <fullName evidence="2">CCHC-type domain-containing protein</fullName>
    </recommendedName>
</protein>
<dbReference type="InterPro" id="IPR057810">
    <property type="entry name" value="RBD_ZCCHC3_1st"/>
</dbReference>
<dbReference type="GO" id="GO:0003723">
    <property type="term" value="F:RNA binding"/>
    <property type="evidence" value="ECO:0007669"/>
    <property type="project" value="InterPro"/>
</dbReference>
<keyword evidence="1" id="KW-0862">Zinc</keyword>
<evidence type="ECO:0000313" key="4">
    <source>
        <dbReference type="Proteomes" id="UP000018467"/>
    </source>
</evidence>
<reference evidence="3" key="3">
    <citation type="submission" date="2025-08" db="UniProtKB">
        <authorList>
            <consortium name="Ensembl"/>
        </authorList>
    </citation>
    <scope>IDENTIFICATION</scope>
</reference>
<dbReference type="PROSITE" id="PS50158">
    <property type="entry name" value="ZF_CCHC"/>
    <property type="match status" value="1"/>
</dbReference>
<dbReference type="Proteomes" id="UP000018467">
    <property type="component" value="Unassembled WGS sequence"/>
</dbReference>
<keyword evidence="4" id="KW-1185">Reference proteome</keyword>
<name>A0A3B1IVM6_ASTMX</name>
<keyword evidence="1" id="KW-0863">Zinc-finger</keyword>
<dbReference type="GO" id="GO:0008270">
    <property type="term" value="F:zinc ion binding"/>
    <property type="evidence" value="ECO:0007669"/>
    <property type="project" value="UniProtKB-KW"/>
</dbReference>
<dbReference type="Gene3D" id="4.10.60.10">
    <property type="entry name" value="Zinc finger, CCHC-type"/>
    <property type="match status" value="1"/>
</dbReference>
<dbReference type="AlphaFoldDB" id="A0A3B1IVM6"/>
<dbReference type="InterPro" id="IPR001878">
    <property type="entry name" value="Znf_CCHC"/>
</dbReference>
<dbReference type="GO" id="GO:0003690">
    <property type="term" value="F:double-stranded DNA binding"/>
    <property type="evidence" value="ECO:0007669"/>
    <property type="project" value="InterPro"/>
</dbReference>
<dbReference type="InParanoid" id="A0A3B1IVM6"/>
<accession>A0A3B1IVM6</accession>
<reference evidence="4" key="2">
    <citation type="journal article" date="2014" name="Nat. Commun.">
        <title>The cavefish genome reveals candidate genes for eye loss.</title>
        <authorList>
            <person name="McGaugh S.E."/>
            <person name="Gross J.B."/>
            <person name="Aken B."/>
            <person name="Blin M."/>
            <person name="Borowsky R."/>
            <person name="Chalopin D."/>
            <person name="Hinaux H."/>
            <person name="Jeffery W.R."/>
            <person name="Keene A."/>
            <person name="Ma L."/>
            <person name="Minx P."/>
            <person name="Murphy D."/>
            <person name="O'Quin K.E."/>
            <person name="Retaux S."/>
            <person name="Rohner N."/>
            <person name="Searle S.M."/>
            <person name="Stahl B.A."/>
            <person name="Tabin C."/>
            <person name="Volff J.N."/>
            <person name="Yoshizawa M."/>
            <person name="Warren W.C."/>
        </authorList>
    </citation>
    <scope>NUCLEOTIDE SEQUENCE [LARGE SCALE GENOMIC DNA]</scope>
    <source>
        <strain evidence="4">female</strain>
    </source>
</reference>
<dbReference type="GeneTree" id="ENSGT00530000063983"/>
<keyword evidence="1" id="KW-0479">Metal-binding</keyword>
<dbReference type="Pfam" id="PF23057">
    <property type="entry name" value="RBD_ZCCHC3_1st"/>
    <property type="match status" value="1"/>
</dbReference>
<reference evidence="3" key="4">
    <citation type="submission" date="2025-09" db="UniProtKB">
        <authorList>
            <consortium name="Ensembl"/>
        </authorList>
    </citation>
    <scope>IDENTIFICATION</scope>
</reference>
<proteinExistence type="predicted"/>
<sequence length="339" mass="38315">PTKQSVPVIRIKYWVKIKYAGTDEPPERGILGRMVLDSQWLSVQDLLSFISMPNKREFEVCFNSNRALTIFLDGFTNNSEKWKDFEIFSPFDSDTKTIVVKFWTGRIADEDIETYLRRYCEITKPVIKPVDNLGLWYGVRKYTVKMKKKSSRLYNGRISYQGQTQLCFVCHSVDHQVKDCSFVKCWKCGETGHKGKECQNTELCSLCGQQRHSYFMCPSSYSNKAHAQSQLFEGLTHSVSSLTSQQTEQHSQLAQITASLQGISAQLAQLSVATTASLAPASQAPVSLAYTAPAATVFSVSKPDKYEGSPDLCRGFLLQMSLYFANMPSTTDFCFTFDR</sequence>
<dbReference type="InterPro" id="IPR036875">
    <property type="entry name" value="Znf_CCHC_sf"/>
</dbReference>
<reference evidence="4" key="1">
    <citation type="submission" date="2013-03" db="EMBL/GenBank/DDBJ databases">
        <authorList>
            <person name="Jeffery W."/>
            <person name="Warren W."/>
            <person name="Wilson R.K."/>
        </authorList>
    </citation>
    <scope>NUCLEOTIDE SEQUENCE</scope>
    <source>
        <strain evidence="4">female</strain>
    </source>
</reference>
<dbReference type="PANTHER" id="PTHR22639:SF3">
    <property type="entry name" value="ZINC FINGER CCHC DOMAIN-CONTAINING PROTEIN 3"/>
    <property type="match status" value="1"/>
</dbReference>
<evidence type="ECO:0000256" key="1">
    <source>
        <dbReference type="PROSITE-ProRule" id="PRU00047"/>
    </source>
</evidence>
<dbReference type="SMART" id="SM00343">
    <property type="entry name" value="ZnF_C2HC"/>
    <property type="match status" value="3"/>
</dbReference>
<dbReference type="SUPFAM" id="SSF57756">
    <property type="entry name" value="Retrovirus zinc finger-like domains"/>
    <property type="match status" value="1"/>
</dbReference>
<feature type="domain" description="CCHC-type" evidence="2">
    <location>
        <begin position="184"/>
        <end position="200"/>
    </location>
</feature>
<dbReference type="PANTHER" id="PTHR22639">
    <property type="entry name" value="GAG-RELATED PROTEIN"/>
    <property type="match status" value="1"/>
</dbReference>
<evidence type="ECO:0000313" key="3">
    <source>
        <dbReference type="Ensembl" id="ENSAMXP00000033139.1"/>
    </source>
</evidence>
<organism evidence="3 4">
    <name type="scientific">Astyanax mexicanus</name>
    <name type="common">Blind cave fish</name>
    <name type="synonym">Astyanax fasciatus mexicanus</name>
    <dbReference type="NCBI Taxonomy" id="7994"/>
    <lineage>
        <taxon>Eukaryota</taxon>
        <taxon>Metazoa</taxon>
        <taxon>Chordata</taxon>
        <taxon>Craniata</taxon>
        <taxon>Vertebrata</taxon>
        <taxon>Euteleostomi</taxon>
        <taxon>Actinopterygii</taxon>
        <taxon>Neopterygii</taxon>
        <taxon>Teleostei</taxon>
        <taxon>Ostariophysi</taxon>
        <taxon>Characiformes</taxon>
        <taxon>Characoidei</taxon>
        <taxon>Acestrorhamphidae</taxon>
        <taxon>Acestrorhamphinae</taxon>
        <taxon>Astyanax</taxon>
    </lineage>
</organism>
<dbReference type="Ensembl" id="ENSAMXT00000035953.1">
    <property type="protein sequence ID" value="ENSAMXP00000033139.1"/>
    <property type="gene ID" value="ENSAMXG00000040095.1"/>
</dbReference>
<dbReference type="Pfam" id="PF23058">
    <property type="entry name" value="RBD_ZCCHC3_2nd"/>
    <property type="match status" value="1"/>
</dbReference>
<evidence type="ECO:0000259" key="2">
    <source>
        <dbReference type="PROSITE" id="PS50158"/>
    </source>
</evidence>
<dbReference type="Pfam" id="PF00098">
    <property type="entry name" value="zf-CCHC"/>
    <property type="match status" value="1"/>
</dbReference>
<dbReference type="GO" id="GO:0002218">
    <property type="term" value="P:activation of innate immune response"/>
    <property type="evidence" value="ECO:0007669"/>
    <property type="project" value="InterPro"/>
</dbReference>